<keyword evidence="1" id="KW-0812">Transmembrane</keyword>
<gene>
    <name evidence="2" type="ORF">AVDCRST_MAG61-3391</name>
</gene>
<feature type="transmembrane region" description="Helical" evidence="1">
    <location>
        <begin position="53"/>
        <end position="71"/>
    </location>
</feature>
<evidence type="ECO:0000313" key="2">
    <source>
        <dbReference type="EMBL" id="CAA9339441.1"/>
    </source>
</evidence>
<dbReference type="InterPro" id="IPR046549">
    <property type="entry name" value="DUF6703"/>
</dbReference>
<dbReference type="EMBL" id="CADCTT010000409">
    <property type="protein sequence ID" value="CAA9339441.1"/>
    <property type="molecule type" value="Genomic_DNA"/>
</dbReference>
<reference evidence="2" key="1">
    <citation type="submission" date="2020-02" db="EMBL/GenBank/DDBJ databases">
        <authorList>
            <person name="Meier V. D."/>
        </authorList>
    </citation>
    <scope>NUCLEOTIDE SEQUENCE</scope>
    <source>
        <strain evidence="2">AVDCRST_MAG61</strain>
    </source>
</reference>
<dbReference type="AlphaFoldDB" id="A0A6J4LQA7"/>
<name>A0A6J4LQA7_9ACTN</name>
<protein>
    <submittedName>
        <fullName evidence="2">Uncharacterized protein</fullName>
    </submittedName>
</protein>
<evidence type="ECO:0000256" key="1">
    <source>
        <dbReference type="SAM" id="Phobius"/>
    </source>
</evidence>
<accession>A0A6J4LQA7</accession>
<keyword evidence="1" id="KW-0472">Membrane</keyword>
<feature type="transmembrane region" description="Helical" evidence="1">
    <location>
        <begin position="77"/>
        <end position="95"/>
    </location>
</feature>
<organism evidence="2">
    <name type="scientific">uncultured Friedmanniella sp</name>
    <dbReference type="NCBI Taxonomy" id="335381"/>
    <lineage>
        <taxon>Bacteria</taxon>
        <taxon>Bacillati</taxon>
        <taxon>Actinomycetota</taxon>
        <taxon>Actinomycetes</taxon>
        <taxon>Propionibacteriales</taxon>
        <taxon>Nocardioidaceae</taxon>
        <taxon>Friedmanniella</taxon>
        <taxon>environmental samples</taxon>
    </lineage>
</organism>
<dbReference type="Pfam" id="PF20444">
    <property type="entry name" value="DUF6703"/>
    <property type="match status" value="1"/>
</dbReference>
<feature type="transmembrane region" description="Helical" evidence="1">
    <location>
        <begin position="27"/>
        <end position="46"/>
    </location>
</feature>
<sequence>MPASPSTPTLRASVERSSRPLLLRLHGLPRAVVPLGTVVLVLVGVLAPRAVGLLALTLVGLFVGWIAYLSWPAVSASGRLVRVAMVALVVALALTRL</sequence>
<keyword evidence="1" id="KW-1133">Transmembrane helix</keyword>
<proteinExistence type="predicted"/>